<comment type="similarity">
    <text evidence="1">Belongs to the helicase family. RecQ subfamily.</text>
</comment>
<organism evidence="7 8">
    <name type="scientific">Lactarius akahatsu</name>
    <dbReference type="NCBI Taxonomy" id="416441"/>
    <lineage>
        <taxon>Eukaryota</taxon>
        <taxon>Fungi</taxon>
        <taxon>Dikarya</taxon>
        <taxon>Basidiomycota</taxon>
        <taxon>Agaricomycotina</taxon>
        <taxon>Agaricomycetes</taxon>
        <taxon>Russulales</taxon>
        <taxon>Russulaceae</taxon>
        <taxon>Lactarius</taxon>
    </lineage>
</organism>
<dbReference type="PANTHER" id="PTHR13710">
    <property type="entry name" value="DNA HELICASE RECQ FAMILY MEMBER"/>
    <property type="match status" value="1"/>
</dbReference>
<dbReference type="GO" id="GO:0043138">
    <property type="term" value="F:3'-5' DNA helicase activity"/>
    <property type="evidence" value="ECO:0007669"/>
    <property type="project" value="UniProtKB-EC"/>
</dbReference>
<evidence type="ECO:0000256" key="2">
    <source>
        <dbReference type="ARBA" id="ARBA00023125"/>
    </source>
</evidence>
<dbReference type="GO" id="GO:0000724">
    <property type="term" value="P:double-strand break repair via homologous recombination"/>
    <property type="evidence" value="ECO:0007669"/>
    <property type="project" value="TreeGrafter"/>
</dbReference>
<evidence type="ECO:0000313" key="8">
    <source>
        <dbReference type="Proteomes" id="UP001201163"/>
    </source>
</evidence>
<dbReference type="EMBL" id="JAKELL010000219">
    <property type="protein sequence ID" value="KAH8978521.1"/>
    <property type="molecule type" value="Genomic_DNA"/>
</dbReference>
<evidence type="ECO:0000259" key="6">
    <source>
        <dbReference type="PROSITE" id="PS51192"/>
    </source>
</evidence>
<name>A0AAD4Q518_9AGAM</name>
<dbReference type="GO" id="GO:0003677">
    <property type="term" value="F:DNA binding"/>
    <property type="evidence" value="ECO:0007669"/>
    <property type="project" value="UniProtKB-KW"/>
</dbReference>
<comment type="catalytic activity">
    <reaction evidence="4">
        <text>Couples ATP hydrolysis with the unwinding of duplex DNA by translocating in the 3'-5' direction.</text>
        <dbReference type="EC" id="5.6.2.4"/>
    </reaction>
</comment>
<dbReference type="Gene3D" id="3.40.50.300">
    <property type="entry name" value="P-loop containing nucleotide triphosphate hydrolases"/>
    <property type="match status" value="1"/>
</dbReference>
<dbReference type="InterPro" id="IPR027417">
    <property type="entry name" value="P-loop_NTPase"/>
</dbReference>
<reference evidence="7" key="1">
    <citation type="submission" date="2022-01" db="EMBL/GenBank/DDBJ databases">
        <title>Comparative genomics reveals a dynamic genome evolution in the ectomycorrhizal milk-cap (Lactarius) mushrooms.</title>
        <authorList>
            <consortium name="DOE Joint Genome Institute"/>
            <person name="Lebreton A."/>
            <person name="Tang N."/>
            <person name="Kuo A."/>
            <person name="LaButti K."/>
            <person name="Drula E."/>
            <person name="Barry K."/>
            <person name="Clum A."/>
            <person name="Lipzen A."/>
            <person name="Mousain D."/>
            <person name="Ng V."/>
            <person name="Wang R."/>
            <person name="Wang X."/>
            <person name="Dai Y."/>
            <person name="Henrissat B."/>
            <person name="Grigoriev I.V."/>
            <person name="Guerin-Laguette A."/>
            <person name="Yu F."/>
            <person name="Martin F.M."/>
        </authorList>
    </citation>
    <scope>NUCLEOTIDE SEQUENCE</scope>
    <source>
        <strain evidence="7">QP</strain>
    </source>
</reference>
<dbReference type="AlphaFoldDB" id="A0AAD4Q518"/>
<dbReference type="SUPFAM" id="SSF52540">
    <property type="entry name" value="P-loop containing nucleoside triphosphate hydrolases"/>
    <property type="match status" value="1"/>
</dbReference>
<feature type="non-terminal residue" evidence="7">
    <location>
        <position position="1"/>
    </location>
</feature>
<evidence type="ECO:0000256" key="3">
    <source>
        <dbReference type="ARBA" id="ARBA00023235"/>
    </source>
</evidence>
<evidence type="ECO:0000313" key="7">
    <source>
        <dbReference type="EMBL" id="KAH8978521.1"/>
    </source>
</evidence>
<dbReference type="Pfam" id="PF00270">
    <property type="entry name" value="DEAD"/>
    <property type="match status" value="1"/>
</dbReference>
<keyword evidence="8" id="KW-1185">Reference proteome</keyword>
<evidence type="ECO:0000256" key="1">
    <source>
        <dbReference type="ARBA" id="ARBA00005446"/>
    </source>
</evidence>
<dbReference type="PROSITE" id="PS51192">
    <property type="entry name" value="HELICASE_ATP_BIND_1"/>
    <property type="match status" value="1"/>
</dbReference>
<feature type="domain" description="Helicase ATP-binding" evidence="6">
    <location>
        <begin position="1"/>
        <end position="100"/>
    </location>
</feature>
<dbReference type="GO" id="GO:0009378">
    <property type="term" value="F:four-way junction helicase activity"/>
    <property type="evidence" value="ECO:0007669"/>
    <property type="project" value="TreeGrafter"/>
</dbReference>
<proteinExistence type="inferred from homology"/>
<accession>A0AAD4Q518</accession>
<keyword evidence="3" id="KW-0413">Isomerase</keyword>
<dbReference type="Proteomes" id="UP001201163">
    <property type="component" value="Unassembled WGS sequence"/>
</dbReference>
<evidence type="ECO:0000256" key="5">
    <source>
        <dbReference type="ARBA" id="ARBA00034808"/>
    </source>
</evidence>
<dbReference type="InterPro" id="IPR014001">
    <property type="entry name" value="Helicase_ATP-bd"/>
</dbReference>
<protein>
    <recommendedName>
        <fullName evidence="5">DNA 3'-5' helicase</fullName>
        <ecNumber evidence="5">5.6.2.4</ecNumber>
    </recommendedName>
</protein>
<dbReference type="GO" id="GO:0005524">
    <property type="term" value="F:ATP binding"/>
    <property type="evidence" value="ECO:0007669"/>
    <property type="project" value="InterPro"/>
</dbReference>
<gene>
    <name evidence="7" type="ORF">EDB92DRAFT_1807329</name>
</gene>
<sequence length="104" mass="12303">QGIESLKYCVIITSPKHVLNDWRFLELWKLKKFVNRLRSFVFDEAHCISQWSGDFCPEYTEVGRLRWLLPGHIVFYAASVTLPSHVLSHIKSILQMRSERTREI</sequence>
<evidence type="ECO:0000256" key="4">
    <source>
        <dbReference type="ARBA" id="ARBA00034617"/>
    </source>
</evidence>
<dbReference type="GO" id="GO:0005737">
    <property type="term" value="C:cytoplasm"/>
    <property type="evidence" value="ECO:0007669"/>
    <property type="project" value="TreeGrafter"/>
</dbReference>
<comment type="caution">
    <text evidence="7">The sequence shown here is derived from an EMBL/GenBank/DDBJ whole genome shotgun (WGS) entry which is preliminary data.</text>
</comment>
<dbReference type="PANTHER" id="PTHR13710:SF105">
    <property type="entry name" value="ATP-DEPENDENT DNA HELICASE Q1"/>
    <property type="match status" value="1"/>
</dbReference>
<keyword evidence="2" id="KW-0238">DNA-binding</keyword>
<dbReference type="GO" id="GO:0005694">
    <property type="term" value="C:chromosome"/>
    <property type="evidence" value="ECO:0007669"/>
    <property type="project" value="TreeGrafter"/>
</dbReference>
<dbReference type="InterPro" id="IPR011545">
    <property type="entry name" value="DEAD/DEAH_box_helicase_dom"/>
</dbReference>
<dbReference type="EC" id="5.6.2.4" evidence="5"/>